<dbReference type="InterPro" id="IPR036388">
    <property type="entry name" value="WH-like_DNA-bd_sf"/>
</dbReference>
<dbReference type="GO" id="GO:0003677">
    <property type="term" value="F:DNA binding"/>
    <property type="evidence" value="ECO:0007669"/>
    <property type="project" value="UniProtKB-KW"/>
</dbReference>
<dbReference type="CDD" id="cd00090">
    <property type="entry name" value="HTH_ARSR"/>
    <property type="match status" value="1"/>
</dbReference>
<protein>
    <submittedName>
        <fullName evidence="1">DNA-binding transcriptional ArsR family regulator</fullName>
    </submittedName>
</protein>
<proteinExistence type="predicted"/>
<keyword evidence="2" id="KW-1185">Reference proteome</keyword>
<sequence length="65" mass="7584">MTDGAVGNHWQAVSQHLTVLEEAGLLHTRREGRYKFHHLDTTPLRAIVDRWPIPTPDRDREEQTQ</sequence>
<dbReference type="Proteomes" id="UP001160334">
    <property type="component" value="Unassembled WGS sequence"/>
</dbReference>
<reference evidence="1 2" key="1">
    <citation type="submission" date="2023-04" db="EMBL/GenBank/DDBJ databases">
        <title>Forest soil microbial communities from Buena Vista Peninsula, Colon Province, Panama.</title>
        <authorList>
            <person name="Bouskill N."/>
        </authorList>
    </citation>
    <scope>NUCLEOTIDE SEQUENCE [LARGE SCALE GENOMIC DNA]</scope>
    <source>
        <strain evidence="1 2">CFH S0262</strain>
    </source>
</reference>
<dbReference type="InterPro" id="IPR011991">
    <property type="entry name" value="ArsR-like_HTH"/>
</dbReference>
<dbReference type="SUPFAM" id="SSF46785">
    <property type="entry name" value="Winged helix' DNA-binding domain"/>
    <property type="match status" value="1"/>
</dbReference>
<dbReference type="Gene3D" id="1.10.10.10">
    <property type="entry name" value="Winged helix-like DNA-binding domain superfamily/Winged helix DNA-binding domain"/>
    <property type="match status" value="1"/>
</dbReference>
<organism evidence="1 2">
    <name type="scientific">Prescottella agglutinans</name>
    <dbReference type="NCBI Taxonomy" id="1644129"/>
    <lineage>
        <taxon>Bacteria</taxon>
        <taxon>Bacillati</taxon>
        <taxon>Actinomycetota</taxon>
        <taxon>Actinomycetes</taxon>
        <taxon>Mycobacteriales</taxon>
        <taxon>Nocardiaceae</taxon>
        <taxon>Prescottella</taxon>
    </lineage>
</organism>
<evidence type="ECO:0000313" key="2">
    <source>
        <dbReference type="Proteomes" id="UP001160334"/>
    </source>
</evidence>
<keyword evidence="1" id="KW-0238">DNA-binding</keyword>
<gene>
    <name evidence="1" type="ORF">M2280_004611</name>
</gene>
<accession>A0ABT6MGB6</accession>
<comment type="caution">
    <text evidence="1">The sequence shown here is derived from an EMBL/GenBank/DDBJ whole genome shotgun (WGS) entry which is preliminary data.</text>
</comment>
<dbReference type="EMBL" id="JARXVC010000014">
    <property type="protein sequence ID" value="MDH6283363.1"/>
    <property type="molecule type" value="Genomic_DNA"/>
</dbReference>
<evidence type="ECO:0000313" key="1">
    <source>
        <dbReference type="EMBL" id="MDH6283363.1"/>
    </source>
</evidence>
<dbReference type="InterPro" id="IPR036390">
    <property type="entry name" value="WH_DNA-bd_sf"/>
</dbReference>
<name>A0ABT6MGB6_9NOCA</name>